<dbReference type="PROSITE" id="PS50156">
    <property type="entry name" value="SSD"/>
    <property type="match status" value="1"/>
</dbReference>
<keyword evidence="1" id="KW-1133">Transmembrane helix</keyword>
<evidence type="ECO:0000313" key="4">
    <source>
        <dbReference type="Proteomes" id="UP000254572"/>
    </source>
</evidence>
<evidence type="ECO:0000259" key="2">
    <source>
        <dbReference type="PROSITE" id="PS50156"/>
    </source>
</evidence>
<dbReference type="Proteomes" id="UP000254572">
    <property type="component" value="Unassembled WGS sequence"/>
</dbReference>
<dbReference type="EMBL" id="UFUW01000001">
    <property type="protein sequence ID" value="SUX23269.1"/>
    <property type="molecule type" value="Genomic_DNA"/>
</dbReference>
<keyword evidence="4" id="KW-1185">Reference proteome</keyword>
<feature type="domain" description="SSD" evidence="2">
    <location>
        <begin position="1"/>
        <end position="91"/>
    </location>
</feature>
<organism evidence="3 4">
    <name type="scientific">Cardiobacterium valvarum</name>
    <dbReference type="NCBI Taxonomy" id="194702"/>
    <lineage>
        <taxon>Bacteria</taxon>
        <taxon>Pseudomonadati</taxon>
        <taxon>Pseudomonadota</taxon>
        <taxon>Gammaproteobacteria</taxon>
        <taxon>Cardiobacteriales</taxon>
        <taxon>Cardiobacteriaceae</taxon>
        <taxon>Cardiobacterium</taxon>
    </lineage>
</organism>
<evidence type="ECO:0000256" key="1">
    <source>
        <dbReference type="SAM" id="Phobius"/>
    </source>
</evidence>
<dbReference type="InterPro" id="IPR000731">
    <property type="entry name" value="SSD"/>
</dbReference>
<proteinExistence type="predicted"/>
<feature type="transmembrane region" description="Helical" evidence="1">
    <location>
        <begin position="29"/>
        <end position="55"/>
    </location>
</feature>
<reference evidence="3 4" key="1">
    <citation type="submission" date="2018-06" db="EMBL/GenBank/DDBJ databases">
        <authorList>
            <consortium name="Pathogen Informatics"/>
            <person name="Doyle S."/>
        </authorList>
    </citation>
    <scope>NUCLEOTIDE SEQUENCE [LARGE SCALE GENOMIC DNA]</scope>
    <source>
        <strain evidence="3 4">NCTC13294</strain>
    </source>
</reference>
<keyword evidence="1" id="KW-0472">Membrane</keyword>
<name>A0A381E9A9_9GAMM</name>
<protein>
    <recommendedName>
        <fullName evidence="2">SSD domain-containing protein</fullName>
    </recommendedName>
</protein>
<dbReference type="RefSeq" id="WP_115611734.1">
    <property type="nucleotide sequence ID" value="NZ_JBHLZC010000004.1"/>
</dbReference>
<feature type="transmembrane region" description="Helical" evidence="1">
    <location>
        <begin position="67"/>
        <end position="87"/>
    </location>
</feature>
<gene>
    <name evidence="3" type="ORF">NCTC13294_01466</name>
</gene>
<accession>A0A381E9A9</accession>
<dbReference type="AlphaFoldDB" id="A0A381E9A9"/>
<sequence length="91" mass="9820">MFGIDNILLLLAAWIAAESAHQPIARYSLVGLVVIGYLVALAAIAFLALVIIGIITRRQPPRVGYTCFAVFLAAEIVVAILIAIRFFTHLA</sequence>
<keyword evidence="1" id="KW-0812">Transmembrane</keyword>
<evidence type="ECO:0000313" key="3">
    <source>
        <dbReference type="EMBL" id="SUX23269.1"/>
    </source>
</evidence>